<reference evidence="1" key="1">
    <citation type="submission" date="2022-04" db="EMBL/GenBank/DDBJ databases">
        <title>Genome of the entomopathogenic fungus Entomophthora muscae.</title>
        <authorList>
            <person name="Elya C."/>
            <person name="Lovett B.R."/>
            <person name="Lee E."/>
            <person name="Macias A.M."/>
            <person name="Hajek A.E."/>
            <person name="De Bivort B.L."/>
            <person name="Kasson M.T."/>
            <person name="De Fine Licht H.H."/>
            <person name="Stajich J.E."/>
        </authorList>
    </citation>
    <scope>NUCLEOTIDE SEQUENCE</scope>
    <source>
        <strain evidence="1">Berkeley</strain>
    </source>
</reference>
<sequence>MKFTEELSLPPLGNLRSSSLGTIIIKPVLDLAGASAYGGLVSGKRRWAGPWSMGMAARGNLGSGFESHSLARVSRGEELSILTPSSSSPKSPPF</sequence>
<proteinExistence type="predicted"/>
<organism evidence="1 2">
    <name type="scientific">Entomophthora muscae</name>
    <dbReference type="NCBI Taxonomy" id="34485"/>
    <lineage>
        <taxon>Eukaryota</taxon>
        <taxon>Fungi</taxon>
        <taxon>Fungi incertae sedis</taxon>
        <taxon>Zoopagomycota</taxon>
        <taxon>Entomophthoromycotina</taxon>
        <taxon>Entomophthoromycetes</taxon>
        <taxon>Entomophthorales</taxon>
        <taxon>Entomophthoraceae</taxon>
        <taxon>Entomophthora</taxon>
    </lineage>
</organism>
<accession>A0ACC2STQ1</accession>
<dbReference type="Proteomes" id="UP001165960">
    <property type="component" value="Unassembled WGS sequence"/>
</dbReference>
<gene>
    <name evidence="1" type="ORF">DSO57_1017391</name>
</gene>
<comment type="caution">
    <text evidence="1">The sequence shown here is derived from an EMBL/GenBank/DDBJ whole genome shotgun (WGS) entry which is preliminary data.</text>
</comment>
<evidence type="ECO:0000313" key="1">
    <source>
        <dbReference type="EMBL" id="KAJ9065637.1"/>
    </source>
</evidence>
<protein>
    <submittedName>
        <fullName evidence="1">Uncharacterized protein</fullName>
    </submittedName>
</protein>
<name>A0ACC2STQ1_9FUNG</name>
<keyword evidence="2" id="KW-1185">Reference proteome</keyword>
<dbReference type="EMBL" id="QTSX02004333">
    <property type="protein sequence ID" value="KAJ9065637.1"/>
    <property type="molecule type" value="Genomic_DNA"/>
</dbReference>
<evidence type="ECO:0000313" key="2">
    <source>
        <dbReference type="Proteomes" id="UP001165960"/>
    </source>
</evidence>